<dbReference type="KEGG" id="ncv:NCAV_0245"/>
<dbReference type="InterPro" id="IPR012960">
    <property type="entry name" value="Dyskerin-like"/>
</dbReference>
<dbReference type="NCBIfam" id="TIGR00451">
    <property type="entry name" value="unchar_dom_2"/>
    <property type="match status" value="1"/>
</dbReference>
<dbReference type="SUPFAM" id="SSF88697">
    <property type="entry name" value="PUA domain-like"/>
    <property type="match status" value="1"/>
</dbReference>
<dbReference type="FunFam" id="3.30.2350.10:FF:000001">
    <property type="entry name" value="H/ACA ribonucleoprotein complex subunit CBF5"/>
    <property type="match status" value="1"/>
</dbReference>
<dbReference type="GO" id="GO:0031118">
    <property type="term" value="P:rRNA pseudouridine synthesis"/>
    <property type="evidence" value="ECO:0007669"/>
    <property type="project" value="TreeGrafter"/>
</dbReference>
<organism evidence="9 10">
    <name type="scientific">Candidatus Nitrosocaldus cavascurensis</name>
    <dbReference type="NCBI Taxonomy" id="2058097"/>
    <lineage>
        <taxon>Archaea</taxon>
        <taxon>Nitrososphaerota</taxon>
        <taxon>Nitrososphaeria</taxon>
        <taxon>Candidatus Nitrosocaldales</taxon>
        <taxon>Candidatus Nitrosocaldaceae</taxon>
        <taxon>Candidatus Nitrosocaldus</taxon>
    </lineage>
</organism>
<feature type="domain" description="Dyskerin-like" evidence="8">
    <location>
        <begin position="9"/>
        <end position="57"/>
    </location>
</feature>
<gene>
    <name evidence="5 9" type="primary">truB</name>
    <name evidence="9" type="ORF">NCAV_0245</name>
</gene>
<feature type="region of interest" description="Disordered" evidence="6">
    <location>
        <begin position="325"/>
        <end position="344"/>
    </location>
</feature>
<protein>
    <recommendedName>
        <fullName evidence="5">Probable tRNA pseudouridine synthase B</fullName>
        <ecNumber evidence="5">5.4.99.25</ecNumber>
    </recommendedName>
    <alternativeName>
        <fullName evidence="5">tRNA pseudouridine(55) synthase</fullName>
        <shortName evidence="5">Psi55 synthase</shortName>
    </alternativeName>
    <alternativeName>
        <fullName evidence="5">tRNA pseudouridylate synthase</fullName>
    </alternativeName>
    <alternativeName>
        <fullName evidence="5">tRNA-uridine isomerase</fullName>
    </alternativeName>
</protein>
<dbReference type="InterPro" id="IPR015947">
    <property type="entry name" value="PUA-like_sf"/>
</dbReference>
<dbReference type="GO" id="GO:0000495">
    <property type="term" value="P:box H/ACA sno(s)RNA 3'-end processing"/>
    <property type="evidence" value="ECO:0007669"/>
    <property type="project" value="TreeGrafter"/>
</dbReference>
<accession>A0A2K5AP78</accession>
<dbReference type="EC" id="5.4.99.25" evidence="5"/>
<name>A0A2K5AP78_9ARCH</name>
<dbReference type="InterPro" id="IPR036974">
    <property type="entry name" value="PUA_sf"/>
</dbReference>
<dbReference type="GeneID" id="41594346"/>
<evidence type="ECO:0000256" key="2">
    <source>
        <dbReference type="ARBA" id="ARBA00023235"/>
    </source>
</evidence>
<dbReference type="GO" id="GO:0160148">
    <property type="term" value="F:tRNA pseudouridine(55) synthase activity"/>
    <property type="evidence" value="ECO:0007669"/>
    <property type="project" value="UniProtKB-EC"/>
</dbReference>
<sequence length="344" mass="38198">MICNSKLPQLNDLLSIDDDVTDEHYGYHPFSRPIDVLLDYGLIALDKPAGPTSHEVVAWVKRILAVESAGHSGTLDPPTTGLLPIGLGEATKALTVLLLGPKEYYAIARLHAVVPSKMLHDVVSMFIGDIYQRPPQRSSVKREVRVRRIYELEVLEEHGRLLLLRVLCQAGTYVRKLIYDIGEVLGSGASMVELRRTRVSMLDEDDMVRLHDLYDAYMLWREKGEEEKLRSIIKPIEYALMHVKAVVVRDSAVDSICHGAQLAVPGVLKVSKDLQKGDLVGIYTLKGELVALAEAMMSAHEIAEADKGIAFTLKRVIMKPNTYPKAWKSKSSSSSNSSSRSEVV</sequence>
<feature type="active site" description="Nucleophile" evidence="5">
    <location>
        <position position="76"/>
    </location>
</feature>
<dbReference type="InterPro" id="IPR002501">
    <property type="entry name" value="PsdUridine_synth_N"/>
</dbReference>
<proteinExistence type="inferred from homology"/>
<dbReference type="InterPro" id="IPR004521">
    <property type="entry name" value="Uncharacterised_CHP00451"/>
</dbReference>
<keyword evidence="1 5" id="KW-0819">tRNA processing</keyword>
<evidence type="ECO:0000259" key="8">
    <source>
        <dbReference type="SMART" id="SM01136"/>
    </source>
</evidence>
<evidence type="ECO:0000313" key="10">
    <source>
        <dbReference type="Proteomes" id="UP000236248"/>
    </source>
</evidence>
<dbReference type="InterPro" id="IPR032819">
    <property type="entry name" value="TruB_C"/>
</dbReference>
<dbReference type="Pfam" id="PF01472">
    <property type="entry name" value="PUA"/>
    <property type="match status" value="1"/>
</dbReference>
<comment type="similarity">
    <text evidence="4 5">Belongs to the pseudouridine synthase TruB family. Type 2 subfamily.</text>
</comment>
<dbReference type="Pfam" id="PF01509">
    <property type="entry name" value="TruB_N"/>
    <property type="match status" value="1"/>
</dbReference>
<dbReference type="PANTHER" id="PTHR23127">
    <property type="entry name" value="CENTROMERE/MICROTUBULE BINDING PROTEIN CBF5"/>
    <property type="match status" value="1"/>
</dbReference>
<reference evidence="10" key="1">
    <citation type="submission" date="2018-01" db="EMBL/GenBank/DDBJ databases">
        <authorList>
            <person name="Kerou L M."/>
        </authorList>
    </citation>
    <scope>NUCLEOTIDE SEQUENCE [LARGE SCALE GENOMIC DNA]</scope>
    <source>
        <strain evidence="10">SCU2</strain>
    </source>
</reference>
<evidence type="ECO:0000256" key="1">
    <source>
        <dbReference type="ARBA" id="ARBA00022694"/>
    </source>
</evidence>
<dbReference type="PANTHER" id="PTHR23127:SF0">
    <property type="entry name" value="H_ACA RIBONUCLEOPROTEIN COMPLEX SUBUNIT DKC1"/>
    <property type="match status" value="1"/>
</dbReference>
<dbReference type="Gene3D" id="2.30.130.10">
    <property type="entry name" value="PUA domain"/>
    <property type="match status" value="1"/>
</dbReference>
<dbReference type="SMART" id="SM01136">
    <property type="entry name" value="DKCLD"/>
    <property type="match status" value="1"/>
</dbReference>
<dbReference type="NCBIfam" id="TIGR00425">
    <property type="entry name" value="CBF5"/>
    <property type="match status" value="1"/>
</dbReference>
<dbReference type="HAMAP" id="MF_01081">
    <property type="entry name" value="TruB_arch"/>
    <property type="match status" value="1"/>
</dbReference>
<evidence type="ECO:0000256" key="6">
    <source>
        <dbReference type="SAM" id="MobiDB-lite"/>
    </source>
</evidence>
<dbReference type="GO" id="GO:0003723">
    <property type="term" value="F:RNA binding"/>
    <property type="evidence" value="ECO:0007669"/>
    <property type="project" value="InterPro"/>
</dbReference>
<dbReference type="RefSeq" id="WP_103287736.1">
    <property type="nucleotide sequence ID" value="NZ_LT981265.1"/>
</dbReference>
<dbReference type="InterPro" id="IPR002478">
    <property type="entry name" value="PUA"/>
</dbReference>
<comment type="function">
    <text evidence="3 5">Could be responsible for synthesis of pseudouridine from uracil-55 in the psi GC loop of transfer RNAs.</text>
</comment>
<dbReference type="Pfam" id="PF08068">
    <property type="entry name" value="DKCLD"/>
    <property type="match status" value="1"/>
</dbReference>
<dbReference type="AlphaFoldDB" id="A0A2K5AP78"/>
<dbReference type="CDD" id="cd21148">
    <property type="entry name" value="PUA_Cbf5"/>
    <property type="match status" value="1"/>
</dbReference>
<dbReference type="InterPro" id="IPR020103">
    <property type="entry name" value="PsdUridine_synth_cat_dom_sf"/>
</dbReference>
<evidence type="ECO:0000256" key="4">
    <source>
        <dbReference type="ARBA" id="ARBA00060775"/>
    </source>
</evidence>
<evidence type="ECO:0000313" key="9">
    <source>
        <dbReference type="EMBL" id="SPC33442.1"/>
    </source>
</evidence>
<feature type="domain" description="PUA" evidence="7">
    <location>
        <begin position="244"/>
        <end position="318"/>
    </location>
</feature>
<keyword evidence="10" id="KW-1185">Reference proteome</keyword>
<dbReference type="SUPFAM" id="SSF55120">
    <property type="entry name" value="Pseudouridine synthase"/>
    <property type="match status" value="1"/>
</dbReference>
<feature type="compositionally biased region" description="Low complexity" evidence="6">
    <location>
        <begin position="329"/>
        <end position="344"/>
    </location>
</feature>
<evidence type="ECO:0000256" key="5">
    <source>
        <dbReference type="HAMAP-Rule" id="MF_01081"/>
    </source>
</evidence>
<dbReference type="SMART" id="SM00359">
    <property type="entry name" value="PUA"/>
    <property type="match status" value="1"/>
</dbReference>
<keyword evidence="2 5" id="KW-0413">Isomerase</keyword>
<dbReference type="NCBIfam" id="NF003280">
    <property type="entry name" value="PRK04270.1"/>
    <property type="match status" value="1"/>
</dbReference>
<dbReference type="EMBL" id="LT981265">
    <property type="protein sequence ID" value="SPC33442.1"/>
    <property type="molecule type" value="Genomic_DNA"/>
</dbReference>
<dbReference type="InterPro" id="IPR026326">
    <property type="entry name" value="TruB_arch"/>
</dbReference>
<dbReference type="GO" id="GO:0031120">
    <property type="term" value="P:snRNA pseudouridine synthesis"/>
    <property type="evidence" value="ECO:0007669"/>
    <property type="project" value="TreeGrafter"/>
</dbReference>
<dbReference type="Gene3D" id="3.30.2350.10">
    <property type="entry name" value="Pseudouridine synthase"/>
    <property type="match status" value="1"/>
</dbReference>
<dbReference type="GO" id="GO:0031119">
    <property type="term" value="P:tRNA pseudouridine synthesis"/>
    <property type="evidence" value="ECO:0007669"/>
    <property type="project" value="UniProtKB-UniRule"/>
</dbReference>
<dbReference type="InterPro" id="IPR004802">
    <property type="entry name" value="tRNA_PsdUridine_synth_B_fam"/>
</dbReference>
<evidence type="ECO:0000259" key="7">
    <source>
        <dbReference type="SMART" id="SM00359"/>
    </source>
</evidence>
<dbReference type="Proteomes" id="UP000236248">
    <property type="component" value="Chromosome NCAV"/>
</dbReference>
<evidence type="ECO:0000256" key="3">
    <source>
        <dbReference type="ARBA" id="ARBA00060072"/>
    </source>
</evidence>
<dbReference type="GO" id="GO:1990481">
    <property type="term" value="P:mRNA pseudouridine synthesis"/>
    <property type="evidence" value="ECO:0007669"/>
    <property type="project" value="TreeGrafter"/>
</dbReference>
<dbReference type="Pfam" id="PF16198">
    <property type="entry name" value="TruB_C_2"/>
    <property type="match status" value="1"/>
</dbReference>
<comment type="catalytic activity">
    <reaction evidence="5">
        <text>uridine(55) in tRNA = pseudouridine(55) in tRNA</text>
        <dbReference type="Rhea" id="RHEA:42532"/>
        <dbReference type="Rhea" id="RHEA-COMP:10101"/>
        <dbReference type="Rhea" id="RHEA-COMP:10102"/>
        <dbReference type="ChEBI" id="CHEBI:65314"/>
        <dbReference type="ChEBI" id="CHEBI:65315"/>
        <dbReference type="EC" id="5.4.99.25"/>
    </reaction>
</comment>
<dbReference type="PROSITE" id="PS50890">
    <property type="entry name" value="PUA"/>
    <property type="match status" value="1"/>
</dbReference>